<dbReference type="OrthoDB" id="582107at2"/>
<evidence type="ECO:0000313" key="1">
    <source>
        <dbReference type="EMBL" id="SMA50962.1"/>
    </source>
</evidence>
<sequence length="276" mass="31201">MTLSVAWHSKEGIYFASDSRVSRGGKYSDYGVKVIPVQIRIFNPGKDDTSPSIAFEKTYGMCFAGDFAGSAIIQNFFSVTLQRLQYVPSFSTISFESICRVVNNLYREVSIKLQEEIDNECIDFFFSGFCPLNKKIMLAKFYIDYGNNVDQYEPQYEVIDYESDPEPIYYIGSGESAYAIHLDINKEKPISTRPMYALKTLIDSKSSNSVGGNIQAGNFSSSHEFYMLGIYDKSINQQGHIESVHYYYSGLDMNSDLFETCTSGLMVIGNYIDLSQ</sequence>
<dbReference type="Proteomes" id="UP000196573">
    <property type="component" value="Unassembled WGS sequence"/>
</dbReference>
<gene>
    <name evidence="1" type="ORF">EHSB41UT_04783</name>
</gene>
<dbReference type="AlphaFoldDB" id="A0A1X7AS41"/>
<name>A0A1X7AS41_9GAMM</name>
<reference evidence="1 2" key="1">
    <citation type="submission" date="2017-03" db="EMBL/GenBank/DDBJ databases">
        <authorList>
            <person name="Afonso C.L."/>
            <person name="Miller P.J."/>
            <person name="Scott M.A."/>
            <person name="Spackman E."/>
            <person name="Goraichik I."/>
            <person name="Dimitrov K.M."/>
            <person name="Suarez D.L."/>
            <person name="Swayne D.E."/>
        </authorList>
    </citation>
    <scope>NUCLEOTIDE SEQUENCE [LARGE SCALE GENOMIC DNA]</scope>
    <source>
        <strain evidence="1">SB41UT1</strain>
    </source>
</reference>
<protein>
    <submittedName>
        <fullName evidence="1">Uncharacterized protein</fullName>
    </submittedName>
</protein>
<organism evidence="1 2">
    <name type="scientific">Parendozoicomonas haliclonae</name>
    <dbReference type="NCBI Taxonomy" id="1960125"/>
    <lineage>
        <taxon>Bacteria</taxon>
        <taxon>Pseudomonadati</taxon>
        <taxon>Pseudomonadota</taxon>
        <taxon>Gammaproteobacteria</taxon>
        <taxon>Oceanospirillales</taxon>
        <taxon>Endozoicomonadaceae</taxon>
        <taxon>Parendozoicomonas</taxon>
    </lineage>
</organism>
<dbReference type="EMBL" id="FWPT01000023">
    <property type="protein sequence ID" value="SMA50962.1"/>
    <property type="molecule type" value="Genomic_DNA"/>
</dbReference>
<keyword evidence="2" id="KW-1185">Reference proteome</keyword>
<proteinExistence type="predicted"/>
<evidence type="ECO:0000313" key="2">
    <source>
        <dbReference type="Proteomes" id="UP000196573"/>
    </source>
</evidence>
<accession>A0A1X7AS41</accession>
<dbReference type="RefSeq" id="WP_133060655.1">
    <property type="nucleotide sequence ID" value="NZ_CBCSCN010000028.1"/>
</dbReference>